<protein>
    <submittedName>
        <fullName evidence="1">Uncharacterized protein</fullName>
    </submittedName>
</protein>
<gene>
    <name evidence="1" type="ORF">BO70DRAFT_380356</name>
</gene>
<dbReference type="RefSeq" id="XP_025398399.1">
    <property type="nucleotide sequence ID" value="XM_025545407.1"/>
</dbReference>
<evidence type="ECO:0000313" key="2">
    <source>
        <dbReference type="Proteomes" id="UP000247233"/>
    </source>
</evidence>
<dbReference type="GeneID" id="37067644"/>
<comment type="caution">
    <text evidence="1">The sequence shown here is derived from an EMBL/GenBank/DDBJ whole genome shotgun (WGS) entry which is preliminary data.</text>
</comment>
<proteinExistence type="predicted"/>
<dbReference type="OrthoDB" id="4502630at2759"/>
<dbReference type="VEuPathDB" id="FungiDB:BO70DRAFT_380356"/>
<dbReference type="Proteomes" id="UP000247233">
    <property type="component" value="Unassembled WGS sequence"/>
</dbReference>
<evidence type="ECO:0000313" key="1">
    <source>
        <dbReference type="EMBL" id="PWY79179.1"/>
    </source>
</evidence>
<keyword evidence="2" id="KW-1185">Reference proteome</keyword>
<reference evidence="1 2" key="1">
    <citation type="submission" date="2016-12" db="EMBL/GenBank/DDBJ databases">
        <title>The genomes of Aspergillus section Nigri reveals drivers in fungal speciation.</title>
        <authorList>
            <consortium name="DOE Joint Genome Institute"/>
            <person name="Vesth T.C."/>
            <person name="Nybo J."/>
            <person name="Theobald S."/>
            <person name="Brandl J."/>
            <person name="Frisvad J.C."/>
            <person name="Nielsen K.F."/>
            <person name="Lyhne E.K."/>
            <person name="Kogle M.E."/>
            <person name="Kuo A."/>
            <person name="Riley R."/>
            <person name="Clum A."/>
            <person name="Nolan M."/>
            <person name="Lipzen A."/>
            <person name="Salamov A."/>
            <person name="Henrissat B."/>
            <person name="Wiebenga A."/>
            <person name="De Vries R.P."/>
            <person name="Grigoriev I.V."/>
            <person name="Mortensen U.H."/>
            <person name="Andersen M.R."/>
            <person name="Baker S.E."/>
        </authorList>
    </citation>
    <scope>NUCLEOTIDE SEQUENCE [LARGE SCALE GENOMIC DNA]</scope>
    <source>
        <strain evidence="1 2">CBS 117.55</strain>
    </source>
</reference>
<sequence length="277" mass="31714">MAGKASKSTKKRSQTNKDDLDVIESGLPGQFVEIYLSVLVYAWLMKDIIGRFFTNPFWYVDIQPDSENINMDEVRRGTTAFGADLYAFWKTVQPGPDKSCLPENKRYSQPWRMWAVRLCNPSDPTWMGSDWGGKDFGDKEVAHRKAMTSAMCDHVLAGEFLQSMLKPLEGPEPIAQRRQSLDHVYQLAADMSFRSWSHVQHLEFGTLNNLNNRFSSEDANLAMAYRYNLFTRRKRFEGHRILSVMKPAIYICGGMNDPSGRELLMPAEVVIDVDPDR</sequence>
<dbReference type="EMBL" id="MSFL01000016">
    <property type="protein sequence ID" value="PWY79179.1"/>
    <property type="molecule type" value="Genomic_DNA"/>
</dbReference>
<name>A0A317VZV4_9EURO</name>
<dbReference type="STRING" id="1448321.A0A317VZV4"/>
<dbReference type="AlphaFoldDB" id="A0A317VZV4"/>
<organism evidence="1 2">
    <name type="scientific">Aspergillus heteromorphus CBS 117.55</name>
    <dbReference type="NCBI Taxonomy" id="1448321"/>
    <lineage>
        <taxon>Eukaryota</taxon>
        <taxon>Fungi</taxon>
        <taxon>Dikarya</taxon>
        <taxon>Ascomycota</taxon>
        <taxon>Pezizomycotina</taxon>
        <taxon>Eurotiomycetes</taxon>
        <taxon>Eurotiomycetidae</taxon>
        <taxon>Eurotiales</taxon>
        <taxon>Aspergillaceae</taxon>
        <taxon>Aspergillus</taxon>
        <taxon>Aspergillus subgen. Circumdati</taxon>
    </lineage>
</organism>
<accession>A0A317VZV4</accession>